<feature type="transmembrane region" description="Helical" evidence="1">
    <location>
        <begin position="129"/>
        <end position="150"/>
    </location>
</feature>
<keyword evidence="1" id="KW-0472">Membrane</keyword>
<comment type="caution">
    <text evidence="3">The sequence shown here is derived from an EMBL/GenBank/DDBJ whole genome shotgun (WGS) entry which is preliminary data.</text>
</comment>
<dbReference type="InterPro" id="IPR045340">
    <property type="entry name" value="DUF6533"/>
</dbReference>
<proteinExistence type="predicted"/>
<evidence type="ECO:0000313" key="4">
    <source>
        <dbReference type="Proteomes" id="UP000623467"/>
    </source>
</evidence>
<name>A0A8H6XWB6_9AGAR</name>
<dbReference type="Proteomes" id="UP000623467">
    <property type="component" value="Unassembled WGS sequence"/>
</dbReference>
<gene>
    <name evidence="3" type="ORF">MSAN_01731200</name>
</gene>
<accession>A0A8H6XWB6</accession>
<evidence type="ECO:0000259" key="2">
    <source>
        <dbReference type="Pfam" id="PF20151"/>
    </source>
</evidence>
<sequence length="344" mass="38152">MVDVASQIWIHDYLQLLGISLMYWDWLVTLDNEVGFMWKRARSASACWFFAVRYSGILGNIPVTVFTFYNIPVQVPAAHSNSTANTDSLFCSGAIYITRAIKSCSLGRSSLFPVIVMLVRIHALYERNLRVLAALLVIGFPLLAVIFWSVKGPQSTLEVSFPGCHTSVPKSSNYRLAGAWLALFVFDSLCFGLTLYKTFSTWRRTGSEANHLPIHTLVLRDGAVYYAAMTLANLSNIISFYIGGPILSGSLSTFASCVSVTLMARLMLNLHITSNLGRDPSISHVDLELEEHVPSPVVFRRAGPFTGVYSAPERDVDVVERDSHSQDLLHGPDVERQGLREGAW</sequence>
<keyword evidence="1" id="KW-0812">Transmembrane</keyword>
<keyword evidence="1" id="KW-1133">Transmembrane helix</keyword>
<protein>
    <recommendedName>
        <fullName evidence="2">DUF6533 domain-containing protein</fullName>
    </recommendedName>
</protein>
<dbReference type="EMBL" id="JACAZH010000016">
    <property type="protein sequence ID" value="KAF7349413.1"/>
    <property type="molecule type" value="Genomic_DNA"/>
</dbReference>
<feature type="domain" description="DUF6533" evidence="2">
    <location>
        <begin position="13"/>
        <end position="58"/>
    </location>
</feature>
<feature type="transmembrane region" description="Helical" evidence="1">
    <location>
        <begin position="223"/>
        <end position="243"/>
    </location>
</feature>
<dbReference type="OrthoDB" id="2686513at2759"/>
<evidence type="ECO:0000313" key="3">
    <source>
        <dbReference type="EMBL" id="KAF7349413.1"/>
    </source>
</evidence>
<organism evidence="3 4">
    <name type="scientific">Mycena sanguinolenta</name>
    <dbReference type="NCBI Taxonomy" id="230812"/>
    <lineage>
        <taxon>Eukaryota</taxon>
        <taxon>Fungi</taxon>
        <taxon>Dikarya</taxon>
        <taxon>Basidiomycota</taxon>
        <taxon>Agaricomycotina</taxon>
        <taxon>Agaricomycetes</taxon>
        <taxon>Agaricomycetidae</taxon>
        <taxon>Agaricales</taxon>
        <taxon>Marasmiineae</taxon>
        <taxon>Mycenaceae</taxon>
        <taxon>Mycena</taxon>
    </lineage>
</organism>
<keyword evidence="4" id="KW-1185">Reference proteome</keyword>
<reference evidence="3" key="1">
    <citation type="submission" date="2020-05" db="EMBL/GenBank/DDBJ databases">
        <title>Mycena genomes resolve the evolution of fungal bioluminescence.</title>
        <authorList>
            <person name="Tsai I.J."/>
        </authorList>
    </citation>
    <scope>NUCLEOTIDE SEQUENCE</scope>
    <source>
        <strain evidence="3">160909Yilan</strain>
    </source>
</reference>
<dbReference type="AlphaFoldDB" id="A0A8H6XWB6"/>
<evidence type="ECO:0000256" key="1">
    <source>
        <dbReference type="SAM" id="Phobius"/>
    </source>
</evidence>
<feature type="transmembrane region" description="Helical" evidence="1">
    <location>
        <begin position="177"/>
        <end position="196"/>
    </location>
</feature>
<dbReference type="Pfam" id="PF20151">
    <property type="entry name" value="DUF6533"/>
    <property type="match status" value="1"/>
</dbReference>